<proteinExistence type="predicted"/>
<reference evidence="1" key="1">
    <citation type="submission" date="2020-05" db="EMBL/GenBank/DDBJ databases">
        <authorList>
            <person name="Chiriac C."/>
            <person name="Salcher M."/>
            <person name="Ghai R."/>
            <person name="Kavagutti S V."/>
        </authorList>
    </citation>
    <scope>NUCLEOTIDE SEQUENCE</scope>
</reference>
<protein>
    <recommendedName>
        <fullName evidence="4">Transglycosylase SLT domain-containing protein</fullName>
    </recommendedName>
</protein>
<accession>A0A6J5QSK2</accession>
<evidence type="ECO:0008006" key="4">
    <source>
        <dbReference type="Google" id="ProtNLM"/>
    </source>
</evidence>
<evidence type="ECO:0000313" key="1">
    <source>
        <dbReference type="EMBL" id="CAB4182494.1"/>
    </source>
</evidence>
<evidence type="ECO:0000313" key="2">
    <source>
        <dbReference type="EMBL" id="CAB4212400.1"/>
    </source>
</evidence>
<name>A0A6J5QSK2_9CAUD</name>
<dbReference type="SUPFAM" id="SSF53955">
    <property type="entry name" value="Lysozyme-like"/>
    <property type="match status" value="1"/>
</dbReference>
<dbReference type="Gene3D" id="1.10.530.10">
    <property type="match status" value="1"/>
</dbReference>
<sequence>MALSIAVANPIPDRWVEAVEQIESNGRNIPGDGSAAQGVMQFHKSAWIDCSKLRKEAGLKTYPYSKAKDPAIAREYASFWLSYLRGVLTAKIGRPALLGETWLAYNLGVTGFSKYGYSMSLVPEDKYIKAAKLQLLVR</sequence>
<dbReference type="InterPro" id="IPR023346">
    <property type="entry name" value="Lysozyme-like_dom_sf"/>
</dbReference>
<dbReference type="EMBL" id="LR797027">
    <property type="protein sequence ID" value="CAB4182494.1"/>
    <property type="molecule type" value="Genomic_DNA"/>
</dbReference>
<organism evidence="1">
    <name type="scientific">uncultured Caudovirales phage</name>
    <dbReference type="NCBI Taxonomy" id="2100421"/>
    <lineage>
        <taxon>Viruses</taxon>
        <taxon>Duplodnaviria</taxon>
        <taxon>Heunggongvirae</taxon>
        <taxon>Uroviricota</taxon>
        <taxon>Caudoviricetes</taxon>
        <taxon>Peduoviridae</taxon>
        <taxon>Maltschvirus</taxon>
        <taxon>Maltschvirus maltsch</taxon>
    </lineage>
</organism>
<dbReference type="EMBL" id="LR797384">
    <property type="protein sequence ID" value="CAB4212400.1"/>
    <property type="molecule type" value="Genomic_DNA"/>
</dbReference>
<gene>
    <name evidence="1" type="ORF">UFOVP1086_8</name>
    <name evidence="2" type="ORF">UFOVP1440_8</name>
    <name evidence="3" type="ORF">UFOVP1533_8</name>
</gene>
<dbReference type="EMBL" id="LR798388">
    <property type="protein sequence ID" value="CAB5228205.1"/>
    <property type="molecule type" value="Genomic_DNA"/>
</dbReference>
<evidence type="ECO:0000313" key="3">
    <source>
        <dbReference type="EMBL" id="CAB5228205.1"/>
    </source>
</evidence>